<dbReference type="SMART" id="SM00330">
    <property type="entry name" value="PIPKc"/>
    <property type="match status" value="1"/>
</dbReference>
<dbReference type="Gene3D" id="3.30.800.10">
    <property type="entry name" value="Phosphatidylinositol Phosphate Kinase II Beta"/>
    <property type="match status" value="1"/>
</dbReference>
<dbReference type="VEuPathDB" id="ToxoDB:cyc_00908"/>
<dbReference type="EMBL" id="JROU02000849">
    <property type="protein sequence ID" value="OEH78100.1"/>
    <property type="molecule type" value="Genomic_DNA"/>
</dbReference>
<dbReference type="PROSITE" id="PS51455">
    <property type="entry name" value="PIPK"/>
    <property type="match status" value="1"/>
</dbReference>
<keyword evidence="1" id="KW-0547">Nucleotide-binding</keyword>
<keyword evidence="1" id="KW-0418">Kinase</keyword>
<dbReference type="VEuPathDB" id="ToxoDB:LOC34618003"/>
<dbReference type="PANTHER" id="PTHR23086">
    <property type="entry name" value="PHOSPHATIDYLINOSITOL-4-PHOSPHATE 5-KINASE"/>
    <property type="match status" value="1"/>
</dbReference>
<gene>
    <name evidence="4" type="ORF">cyc_00908</name>
</gene>
<feature type="domain" description="PIPK" evidence="3">
    <location>
        <begin position="509"/>
        <end position="840"/>
    </location>
</feature>
<dbReference type="InterPro" id="IPR011992">
    <property type="entry name" value="EF-hand-dom_pair"/>
</dbReference>
<dbReference type="GO" id="GO:0005524">
    <property type="term" value="F:ATP binding"/>
    <property type="evidence" value="ECO:0007669"/>
    <property type="project" value="UniProtKB-UniRule"/>
</dbReference>
<dbReference type="GO" id="GO:0016308">
    <property type="term" value="F:1-phosphatidylinositol-4-phosphate 5-kinase activity"/>
    <property type="evidence" value="ECO:0007669"/>
    <property type="project" value="TreeGrafter"/>
</dbReference>
<dbReference type="GO" id="GO:0005509">
    <property type="term" value="F:calcium ion binding"/>
    <property type="evidence" value="ECO:0007669"/>
    <property type="project" value="InterPro"/>
</dbReference>
<dbReference type="FunCoup" id="A0A1D3D3S0">
    <property type="interactions" value="14"/>
</dbReference>
<dbReference type="SUPFAM" id="SSF56104">
    <property type="entry name" value="SAICAR synthase-like"/>
    <property type="match status" value="1"/>
</dbReference>
<comment type="caution">
    <text evidence="4">The sequence shown here is derived from an EMBL/GenBank/DDBJ whole genome shotgun (WGS) entry which is preliminary data.</text>
</comment>
<evidence type="ECO:0000256" key="1">
    <source>
        <dbReference type="PROSITE-ProRule" id="PRU00781"/>
    </source>
</evidence>
<sequence>MLGVLAMLQETQIAGRLFQAFDRDHNTELNFTEFAVALGTMMCGSEDDKLELAFRILNPSFTGTGASLSDYEFESSEGEAESKTLEELPVSPIESANGAPLTPCDSSPDGMPPDATVAGMEWKTQAVQMQQPRQRHLCVHDDHSQGHSPPLQQKRKPRVSAEAFARIQHVVYADSVSTSDFVQLIRAVEASRKILVGDEGPPIPQSEIEAVFLPLTTTLPDGSKRMMQADFRRAVRNSPSFLALLGVDIGGAAADTSAGGQAAKAWDETTDMERVKTEGIFCIDNLREIERQIQTLKQATFVSFVPERQPEDSSLPGKNLTAAAVSSPLIEITEAQEALLTPRGTSATAETEAAAAAAVAAVKCTEQKLQQIIATALSYARGSGDSPVLQQQPQQQPLQISQREEATNHHVVLPYGGTFFHSDTKVNLKPHEAALTQVNVVASLWGALQLNIVKFFLHVDAHFALSASSVVYIGSFFALYPLLGLPDVCFGVLFRPLGIAAKGVAIYFGHHSWNTVINVMLGMRLAGGRVAIAPERSLKPYDFNYKEKFRLLSQTPHEDASPLHPVRANDLGFRLCRVFSKTTVRFTDYAPMVFRRLREMFKIDKTMYIHSIGPEQVVSNLLLGSLASLSELVSEGKSGALFYYTADGKFIIKTVSRESARGLRRLLPDYLEHFVKNPESLLSRFLGLHAVKHTFPRQGRLSSAANRMRHKTYFLVMENLFHTPVPIHRRYDLKGSTYKRSLALDNRADPTAALKDNDLEREGEKIDIGPERAARLVDLLRRDSKFLMSHSLMDYSLLVGIYYSHKESPPSHFHGCGGDTSLSTNRGAILASRPLRSRKP</sequence>
<dbReference type="InterPro" id="IPR002498">
    <property type="entry name" value="PInositol-4-P-4/5-kinase_core"/>
</dbReference>
<proteinExistence type="predicted"/>
<dbReference type="CDD" id="cd00139">
    <property type="entry name" value="PIPKc"/>
    <property type="match status" value="1"/>
</dbReference>
<organism evidence="4 5">
    <name type="scientific">Cyclospora cayetanensis</name>
    <dbReference type="NCBI Taxonomy" id="88456"/>
    <lineage>
        <taxon>Eukaryota</taxon>
        <taxon>Sar</taxon>
        <taxon>Alveolata</taxon>
        <taxon>Apicomplexa</taxon>
        <taxon>Conoidasida</taxon>
        <taxon>Coccidia</taxon>
        <taxon>Eucoccidiorida</taxon>
        <taxon>Eimeriorina</taxon>
        <taxon>Eimeriidae</taxon>
        <taxon>Cyclospora</taxon>
    </lineage>
</organism>
<protein>
    <submittedName>
        <fullName evidence="4">Phosphatidylinositol-4-phosphate 5-phosphatidylinositol-4-phosphate 5-kinase</fullName>
    </submittedName>
</protein>
<dbReference type="InterPro" id="IPR002048">
    <property type="entry name" value="EF_hand_dom"/>
</dbReference>
<dbReference type="Proteomes" id="UP000095192">
    <property type="component" value="Unassembled WGS sequence"/>
</dbReference>
<keyword evidence="1" id="KW-0067">ATP-binding</keyword>
<accession>A0A1D3D3S0</accession>
<dbReference type="GO" id="GO:0046854">
    <property type="term" value="P:phosphatidylinositol phosphate biosynthetic process"/>
    <property type="evidence" value="ECO:0007669"/>
    <property type="project" value="TreeGrafter"/>
</dbReference>
<reference evidence="4 5" key="1">
    <citation type="journal article" date="2016" name="BMC Genomics">
        <title>Comparative genomics reveals Cyclospora cayetanensis possesses coccidia-like metabolism and invasion components but unique surface antigens.</title>
        <authorList>
            <person name="Liu S."/>
            <person name="Wang L."/>
            <person name="Zheng H."/>
            <person name="Xu Z."/>
            <person name="Roellig D.M."/>
            <person name="Li N."/>
            <person name="Frace M.A."/>
            <person name="Tang K."/>
            <person name="Arrowood M.J."/>
            <person name="Moss D.M."/>
            <person name="Zhang L."/>
            <person name="Feng Y."/>
            <person name="Xiao L."/>
        </authorList>
    </citation>
    <scope>NUCLEOTIDE SEQUENCE [LARGE SCALE GENOMIC DNA]</scope>
    <source>
        <strain evidence="4 5">CHN_HEN01</strain>
    </source>
</reference>
<keyword evidence="1" id="KW-0808">Transferase</keyword>
<dbReference type="InterPro" id="IPR027483">
    <property type="entry name" value="PInositol-4-P-4/5-kinase_C_sf"/>
</dbReference>
<evidence type="ECO:0000259" key="2">
    <source>
        <dbReference type="PROSITE" id="PS50222"/>
    </source>
</evidence>
<dbReference type="InterPro" id="IPR023610">
    <property type="entry name" value="PInositol-4/5-P-5/4-kinase"/>
</dbReference>
<dbReference type="Gene3D" id="3.30.810.10">
    <property type="entry name" value="2-Layer Sandwich"/>
    <property type="match status" value="1"/>
</dbReference>
<name>A0A1D3D3S0_9EIME</name>
<dbReference type="PROSITE" id="PS50222">
    <property type="entry name" value="EF_HAND_2"/>
    <property type="match status" value="1"/>
</dbReference>
<evidence type="ECO:0000313" key="5">
    <source>
        <dbReference type="Proteomes" id="UP000095192"/>
    </source>
</evidence>
<evidence type="ECO:0000313" key="4">
    <source>
        <dbReference type="EMBL" id="OEH78100.1"/>
    </source>
</evidence>
<dbReference type="PANTHER" id="PTHR23086:SF8">
    <property type="entry name" value="PHOSPHATIDYLINOSITOL 5-PHOSPHATE 4-KINASE, ISOFORM A"/>
    <property type="match status" value="1"/>
</dbReference>
<dbReference type="Gene3D" id="1.10.238.10">
    <property type="entry name" value="EF-hand"/>
    <property type="match status" value="1"/>
</dbReference>
<evidence type="ECO:0000259" key="3">
    <source>
        <dbReference type="PROSITE" id="PS51455"/>
    </source>
</evidence>
<feature type="domain" description="EF-hand" evidence="2">
    <location>
        <begin position="9"/>
        <end position="44"/>
    </location>
</feature>
<dbReference type="Pfam" id="PF01504">
    <property type="entry name" value="PIP5K"/>
    <property type="match status" value="1"/>
</dbReference>
<dbReference type="AlphaFoldDB" id="A0A1D3D3S0"/>
<dbReference type="SUPFAM" id="SSF47473">
    <property type="entry name" value="EF-hand"/>
    <property type="match status" value="1"/>
</dbReference>
<dbReference type="InParanoid" id="A0A1D3D3S0"/>
<dbReference type="InterPro" id="IPR027484">
    <property type="entry name" value="PInositol-4-P-5-kinase_N"/>
</dbReference>
<dbReference type="GO" id="GO:0005886">
    <property type="term" value="C:plasma membrane"/>
    <property type="evidence" value="ECO:0007669"/>
    <property type="project" value="TreeGrafter"/>
</dbReference>
<keyword evidence="5" id="KW-1185">Reference proteome</keyword>